<dbReference type="Proteomes" id="UP000268623">
    <property type="component" value="Unassembled WGS sequence"/>
</dbReference>
<evidence type="ECO:0000313" key="2">
    <source>
        <dbReference type="Proteomes" id="UP000268623"/>
    </source>
</evidence>
<dbReference type="PANTHER" id="PTHR20974:SF0">
    <property type="entry name" value="UPF0585 PROTEIN CG18661"/>
    <property type="match status" value="1"/>
</dbReference>
<dbReference type="OrthoDB" id="5525831at2"/>
<gene>
    <name evidence="1" type="ORF">D1O30_04350</name>
</gene>
<dbReference type="Gene3D" id="3.40.50.150">
    <property type="entry name" value="Vaccinia Virus protein VP39"/>
    <property type="match status" value="1"/>
</dbReference>
<dbReference type="AlphaFoldDB" id="A0A3M9XL21"/>
<accession>A0A3M9XL21</accession>
<organism evidence="1 2">
    <name type="scientific">Methylocystis hirsuta</name>
    <dbReference type="NCBI Taxonomy" id="369798"/>
    <lineage>
        <taxon>Bacteria</taxon>
        <taxon>Pseudomonadati</taxon>
        <taxon>Pseudomonadota</taxon>
        <taxon>Alphaproteobacteria</taxon>
        <taxon>Hyphomicrobiales</taxon>
        <taxon>Methylocystaceae</taxon>
        <taxon>Methylocystis</taxon>
    </lineage>
</organism>
<dbReference type="EMBL" id="QWDD01000001">
    <property type="protein sequence ID" value="RNJ48957.1"/>
    <property type="molecule type" value="Genomic_DNA"/>
</dbReference>
<evidence type="ECO:0000313" key="1">
    <source>
        <dbReference type="EMBL" id="RNJ48957.1"/>
    </source>
</evidence>
<dbReference type="Pfam" id="PF06080">
    <property type="entry name" value="DUF938"/>
    <property type="match status" value="1"/>
</dbReference>
<protein>
    <submittedName>
        <fullName evidence="1">DUF938 domain-containing protein</fullName>
    </submittedName>
</protein>
<dbReference type="PANTHER" id="PTHR20974">
    <property type="entry name" value="UPF0585 PROTEIN CG18661"/>
    <property type="match status" value="1"/>
</dbReference>
<dbReference type="InterPro" id="IPR029063">
    <property type="entry name" value="SAM-dependent_MTases_sf"/>
</dbReference>
<dbReference type="SUPFAM" id="SSF53335">
    <property type="entry name" value="S-adenosyl-L-methionine-dependent methyltransferases"/>
    <property type="match status" value="1"/>
</dbReference>
<sequence>MEEARLKSPSVARNREAILDVLRPLLPQQGVALEIASGSGEHAAFFAENLPNLIFCPSDPDAAARRSIAAWGLSLGLANLRAPLALDTREDDWPLHAADAILCINMIHISPWSATEGLFKGAARILPSNAPLYLYGPYRRQGVETAPSNIEFETWLKTKDPAFGLRDLEAVADCALRNGFWDPAVIEMPANNLSVIFRRA</sequence>
<dbReference type="RefSeq" id="WP_123174945.1">
    <property type="nucleotide sequence ID" value="NZ_QWDD01000001.1"/>
</dbReference>
<dbReference type="InterPro" id="IPR010342">
    <property type="entry name" value="DUF938"/>
</dbReference>
<name>A0A3M9XL21_9HYPH</name>
<reference evidence="1 2" key="1">
    <citation type="submission" date="2018-08" db="EMBL/GenBank/DDBJ databases">
        <title>Genome sequence of Methylocystis hirsuta CSC1, a methanotroph able to accumulate PHAs.</title>
        <authorList>
            <person name="Bordel S."/>
            <person name="Rodriguez E."/>
            <person name="Gancedo J."/>
            <person name="Munoz R."/>
        </authorList>
    </citation>
    <scope>NUCLEOTIDE SEQUENCE [LARGE SCALE GENOMIC DNA]</scope>
    <source>
        <strain evidence="1 2">CSC1</strain>
    </source>
</reference>
<comment type="caution">
    <text evidence="1">The sequence shown here is derived from an EMBL/GenBank/DDBJ whole genome shotgun (WGS) entry which is preliminary data.</text>
</comment>
<proteinExistence type="predicted"/>
<keyword evidence="2" id="KW-1185">Reference proteome</keyword>